<dbReference type="InterPro" id="IPR003660">
    <property type="entry name" value="HAMP_dom"/>
</dbReference>
<dbReference type="SMART" id="SM00388">
    <property type="entry name" value="HisKA"/>
    <property type="match status" value="1"/>
</dbReference>
<comment type="catalytic activity">
    <reaction evidence="1">
        <text>ATP + protein L-histidine = ADP + protein N-phospho-L-histidine.</text>
        <dbReference type="EC" id="2.7.13.3"/>
    </reaction>
</comment>
<dbReference type="CDD" id="cd00075">
    <property type="entry name" value="HATPase"/>
    <property type="match status" value="1"/>
</dbReference>
<dbReference type="InterPro" id="IPR004358">
    <property type="entry name" value="Sig_transdc_His_kin-like_C"/>
</dbReference>
<evidence type="ECO:0000256" key="7">
    <source>
        <dbReference type="ARBA" id="ARBA00022777"/>
    </source>
</evidence>
<dbReference type="Gene3D" id="6.10.340.10">
    <property type="match status" value="1"/>
</dbReference>
<keyword evidence="9" id="KW-0902">Two-component regulatory system</keyword>
<dbReference type="Gene3D" id="3.30.565.10">
    <property type="entry name" value="Histidine kinase-like ATPase, C-terminal domain"/>
    <property type="match status" value="1"/>
</dbReference>
<dbReference type="Pfam" id="PF00672">
    <property type="entry name" value="HAMP"/>
    <property type="match status" value="1"/>
</dbReference>
<dbReference type="InterPro" id="IPR005467">
    <property type="entry name" value="His_kinase_dom"/>
</dbReference>
<accession>A0A5M9ZEJ1</accession>
<dbReference type="InterPro" id="IPR036097">
    <property type="entry name" value="HisK_dim/P_sf"/>
</dbReference>
<dbReference type="InterPro" id="IPR036890">
    <property type="entry name" value="HATPase_C_sf"/>
</dbReference>
<evidence type="ECO:0000256" key="11">
    <source>
        <dbReference type="SAM" id="MobiDB-lite"/>
    </source>
</evidence>
<dbReference type="PROSITE" id="PS50109">
    <property type="entry name" value="HIS_KIN"/>
    <property type="match status" value="1"/>
</dbReference>
<evidence type="ECO:0000256" key="6">
    <source>
        <dbReference type="ARBA" id="ARBA00022692"/>
    </source>
</evidence>
<dbReference type="InterPro" id="IPR003594">
    <property type="entry name" value="HATPase_dom"/>
</dbReference>
<evidence type="ECO:0000313" key="16">
    <source>
        <dbReference type="Proteomes" id="UP000326060"/>
    </source>
</evidence>
<keyword evidence="8 12" id="KW-1133">Transmembrane helix</keyword>
<sequence length="712" mass="74941">MIVHPANTAGTSKPTAAAGAPGRPAAPVPAAGKGPWHRFTRLFLDRIDRVSLSAKLVACTLVILIVGTVGISATIRQLVSGYMLEKTDSQIISQRDIVFQYVQQNPTQNSGLNSYFVEVRYAKDGKLTNISRTPSYPVLEGNVVSMPQLPSNAQITADMLGKPFTTSAKVVSLQTMSSNSSGTVPGTGTPDASGGAADGSGSTGSDGSSDQSANGADPGQSQQSSPDGQSSDASGSSQASGTPVTSSRKTLQAASAPWRVGVFQWEDKETGAYRGVVFIGLSLADQIDTINTLTRYCITVGIAIVLLGGSLSALIIQRTLDPLKRIEKTAAKIAAGDLSQRVPYAPENTEVGSLSASLNMMLTRIEQSFHEQEQTTAKMKRFVSDASHELRTPLAAIHGYAELYTMQRGMPGALERADESIAHIERSSQRMTVLVEDLLSLARLDEGRGIDMTQTVSLTTLVTDAVDDLHALDPQREVTRGTVAFEPSSDMTHPSTLGIEGDSMASITITGDASRLRQVVTNIVGNIHRYTPDDSPARVGLGVVAASITPEQLSRMPSNDESLRRFLEAAEVGHTMHTGTNYAVLRFEDHGPGVPAESRAQIFERFYTADPSRAREKGGTGLGLAIAQSVVKAHRGLICATETSGGGLTFTIMLPLGPVDANASSEVGAAAATGKNGGAAGSAKQARQTKRGKDGKGGKDGGKRGSWFSRSR</sequence>
<dbReference type="GO" id="GO:0005886">
    <property type="term" value="C:plasma membrane"/>
    <property type="evidence" value="ECO:0007669"/>
    <property type="project" value="UniProtKB-SubCell"/>
</dbReference>
<protein>
    <recommendedName>
        <fullName evidence="3">histidine kinase</fullName>
        <ecNumber evidence="3">2.7.13.3</ecNumber>
    </recommendedName>
</protein>
<reference evidence="15 16" key="1">
    <citation type="journal article" date="2019" name="Syst. Appl. Microbiol.">
        <title>Characterization of Bifidobacterium species in feaces of the Egyptian fruit bat: Description of B. vespertilionis sp. nov. and B. rousetti sp. nov.</title>
        <authorList>
            <person name="Modesto M."/>
            <person name="Satti M."/>
            <person name="Watanabe K."/>
            <person name="Puglisi E."/>
            <person name="Morelli L."/>
            <person name="Huang C.-H."/>
            <person name="Liou J.-S."/>
            <person name="Miyashita M."/>
            <person name="Tamura T."/>
            <person name="Saito S."/>
            <person name="Mori K."/>
            <person name="Huang L."/>
            <person name="Sciavilla P."/>
            <person name="Sandri C."/>
            <person name="Spiezio C."/>
            <person name="Vitali F."/>
            <person name="Cavalieri D."/>
            <person name="Perpetuini G."/>
            <person name="Tofalo R."/>
            <person name="Bonetti A."/>
            <person name="Arita M."/>
            <person name="Mattarelli P."/>
        </authorList>
    </citation>
    <scope>NUCLEOTIDE SEQUENCE [LARGE SCALE GENOMIC DNA]</scope>
    <source>
        <strain evidence="15 16">RST27</strain>
    </source>
</reference>
<keyword evidence="6 12" id="KW-0812">Transmembrane</keyword>
<feature type="domain" description="HAMP" evidence="14">
    <location>
        <begin position="317"/>
        <end position="370"/>
    </location>
</feature>
<dbReference type="Pfam" id="PF00512">
    <property type="entry name" value="HisKA"/>
    <property type="match status" value="1"/>
</dbReference>
<feature type="region of interest" description="Disordered" evidence="11">
    <location>
        <begin position="176"/>
        <end position="251"/>
    </location>
</feature>
<evidence type="ECO:0000259" key="13">
    <source>
        <dbReference type="PROSITE" id="PS50109"/>
    </source>
</evidence>
<name>A0A5M9ZEJ1_9BIFI</name>
<evidence type="ECO:0000256" key="8">
    <source>
        <dbReference type="ARBA" id="ARBA00022989"/>
    </source>
</evidence>
<evidence type="ECO:0000256" key="1">
    <source>
        <dbReference type="ARBA" id="ARBA00000085"/>
    </source>
</evidence>
<dbReference type="CDD" id="cd00082">
    <property type="entry name" value="HisKA"/>
    <property type="match status" value="1"/>
</dbReference>
<feature type="transmembrane region" description="Helical" evidence="12">
    <location>
        <begin position="56"/>
        <end position="75"/>
    </location>
</feature>
<dbReference type="AlphaFoldDB" id="A0A5M9ZEJ1"/>
<dbReference type="EMBL" id="RZJP01000001">
    <property type="protein sequence ID" value="KAA8817506.1"/>
    <property type="molecule type" value="Genomic_DNA"/>
</dbReference>
<dbReference type="Proteomes" id="UP000326060">
    <property type="component" value="Unassembled WGS sequence"/>
</dbReference>
<dbReference type="PANTHER" id="PTHR45436:SF5">
    <property type="entry name" value="SENSOR HISTIDINE KINASE TRCS"/>
    <property type="match status" value="1"/>
</dbReference>
<dbReference type="EC" id="2.7.13.3" evidence="3"/>
<feature type="region of interest" description="Disordered" evidence="11">
    <location>
        <begin position="1"/>
        <end position="32"/>
    </location>
</feature>
<dbReference type="FunFam" id="1.10.287.130:FF:000001">
    <property type="entry name" value="Two-component sensor histidine kinase"/>
    <property type="match status" value="1"/>
</dbReference>
<proteinExistence type="predicted"/>
<dbReference type="PANTHER" id="PTHR45436">
    <property type="entry name" value="SENSOR HISTIDINE KINASE YKOH"/>
    <property type="match status" value="1"/>
</dbReference>
<dbReference type="InterPro" id="IPR050428">
    <property type="entry name" value="TCS_sensor_his_kinase"/>
</dbReference>
<comment type="caution">
    <text evidence="15">The sequence shown here is derived from an EMBL/GenBank/DDBJ whole genome shotgun (WGS) entry which is preliminary data.</text>
</comment>
<evidence type="ECO:0000256" key="12">
    <source>
        <dbReference type="SAM" id="Phobius"/>
    </source>
</evidence>
<evidence type="ECO:0000256" key="10">
    <source>
        <dbReference type="ARBA" id="ARBA00023136"/>
    </source>
</evidence>
<dbReference type="PRINTS" id="PR00344">
    <property type="entry name" value="BCTRLSENSOR"/>
</dbReference>
<dbReference type="SUPFAM" id="SSF158472">
    <property type="entry name" value="HAMP domain-like"/>
    <property type="match status" value="1"/>
</dbReference>
<evidence type="ECO:0000259" key="14">
    <source>
        <dbReference type="PROSITE" id="PS50885"/>
    </source>
</evidence>
<dbReference type="CDD" id="cd06225">
    <property type="entry name" value="HAMP"/>
    <property type="match status" value="1"/>
</dbReference>
<dbReference type="InterPro" id="IPR003661">
    <property type="entry name" value="HisK_dim/P_dom"/>
</dbReference>
<evidence type="ECO:0000313" key="15">
    <source>
        <dbReference type="EMBL" id="KAA8817506.1"/>
    </source>
</evidence>
<feature type="region of interest" description="Disordered" evidence="11">
    <location>
        <begin position="671"/>
        <end position="712"/>
    </location>
</feature>
<dbReference type="SUPFAM" id="SSF55874">
    <property type="entry name" value="ATPase domain of HSP90 chaperone/DNA topoisomerase II/histidine kinase"/>
    <property type="match status" value="1"/>
</dbReference>
<feature type="domain" description="Histidine kinase" evidence="13">
    <location>
        <begin position="385"/>
        <end position="658"/>
    </location>
</feature>
<feature type="compositionally biased region" description="Polar residues" evidence="11">
    <location>
        <begin position="242"/>
        <end position="251"/>
    </location>
</feature>
<evidence type="ECO:0000256" key="9">
    <source>
        <dbReference type="ARBA" id="ARBA00023012"/>
    </source>
</evidence>
<keyword evidence="4" id="KW-0597">Phosphoprotein</keyword>
<dbReference type="SMART" id="SM00387">
    <property type="entry name" value="HATPase_c"/>
    <property type="match status" value="1"/>
</dbReference>
<dbReference type="Pfam" id="PF02518">
    <property type="entry name" value="HATPase_c"/>
    <property type="match status" value="1"/>
</dbReference>
<dbReference type="SUPFAM" id="SSF47384">
    <property type="entry name" value="Homodimeric domain of signal transducing histidine kinase"/>
    <property type="match status" value="1"/>
</dbReference>
<evidence type="ECO:0000256" key="2">
    <source>
        <dbReference type="ARBA" id="ARBA00004236"/>
    </source>
</evidence>
<evidence type="ECO:0000256" key="4">
    <source>
        <dbReference type="ARBA" id="ARBA00022553"/>
    </source>
</evidence>
<gene>
    <name evidence="15" type="ORF">EMB92_02810</name>
</gene>
<feature type="compositionally biased region" description="Basic and acidic residues" evidence="11">
    <location>
        <begin position="691"/>
        <end position="703"/>
    </location>
</feature>
<evidence type="ECO:0000256" key="3">
    <source>
        <dbReference type="ARBA" id="ARBA00012438"/>
    </source>
</evidence>
<feature type="compositionally biased region" description="Low complexity" evidence="11">
    <location>
        <begin position="186"/>
        <end position="195"/>
    </location>
</feature>
<dbReference type="Gene3D" id="1.10.287.130">
    <property type="match status" value="1"/>
</dbReference>
<feature type="compositionally biased region" description="Low complexity" evidence="11">
    <location>
        <begin position="205"/>
        <end position="241"/>
    </location>
</feature>
<keyword evidence="7 15" id="KW-0418">Kinase</keyword>
<dbReference type="SMART" id="SM00304">
    <property type="entry name" value="HAMP"/>
    <property type="match status" value="1"/>
</dbReference>
<evidence type="ECO:0000256" key="5">
    <source>
        <dbReference type="ARBA" id="ARBA00022679"/>
    </source>
</evidence>
<dbReference type="GO" id="GO:0000155">
    <property type="term" value="F:phosphorelay sensor kinase activity"/>
    <property type="evidence" value="ECO:0007669"/>
    <property type="project" value="InterPro"/>
</dbReference>
<comment type="subcellular location">
    <subcellularLocation>
        <location evidence="2">Cell membrane</location>
    </subcellularLocation>
</comment>
<dbReference type="PROSITE" id="PS50885">
    <property type="entry name" value="HAMP"/>
    <property type="match status" value="1"/>
</dbReference>
<feature type="compositionally biased region" description="Low complexity" evidence="11">
    <location>
        <begin position="14"/>
        <end position="32"/>
    </location>
</feature>
<keyword evidence="10 12" id="KW-0472">Membrane</keyword>
<organism evidence="15 16">
    <name type="scientific">Bifidobacterium callitrichos</name>
    <dbReference type="NCBI Taxonomy" id="762209"/>
    <lineage>
        <taxon>Bacteria</taxon>
        <taxon>Bacillati</taxon>
        <taxon>Actinomycetota</taxon>
        <taxon>Actinomycetes</taxon>
        <taxon>Bifidobacteriales</taxon>
        <taxon>Bifidobacteriaceae</taxon>
        <taxon>Bifidobacterium</taxon>
    </lineage>
</organism>
<keyword evidence="5" id="KW-0808">Transferase</keyword>